<evidence type="ECO:0000256" key="6">
    <source>
        <dbReference type="ARBA" id="ARBA00022692"/>
    </source>
</evidence>
<dbReference type="GO" id="GO:0007224">
    <property type="term" value="P:smoothened signaling pathway"/>
    <property type="evidence" value="ECO:0007669"/>
    <property type="project" value="TreeGrafter"/>
</dbReference>
<keyword evidence="14" id="KW-0807">Transducer</keyword>
<evidence type="ECO:0000256" key="1">
    <source>
        <dbReference type="ARBA" id="ARBA00004138"/>
    </source>
</evidence>
<proteinExistence type="inferred from homology"/>
<dbReference type="GO" id="GO:0007389">
    <property type="term" value="P:pattern specification process"/>
    <property type="evidence" value="ECO:0007669"/>
    <property type="project" value="TreeGrafter"/>
</dbReference>
<evidence type="ECO:0000256" key="8">
    <source>
        <dbReference type="ARBA" id="ARBA00022989"/>
    </source>
</evidence>
<dbReference type="InterPro" id="IPR020067">
    <property type="entry name" value="Frizzled_dom"/>
</dbReference>
<keyword evidence="5" id="KW-1003">Cell membrane</keyword>
<evidence type="ECO:0000256" key="14">
    <source>
        <dbReference type="ARBA" id="ARBA00023224"/>
    </source>
</evidence>
<dbReference type="SMART" id="SM00063">
    <property type="entry name" value="FRI"/>
    <property type="match status" value="1"/>
</dbReference>
<dbReference type="GO" id="GO:0009888">
    <property type="term" value="P:tissue development"/>
    <property type="evidence" value="ECO:0007669"/>
    <property type="project" value="UniProtKB-ARBA"/>
</dbReference>
<feature type="domain" description="Frizzled/Smoothened 7TM" evidence="21">
    <location>
        <begin position="233"/>
        <end position="564"/>
    </location>
</feature>
<dbReference type="PANTHER" id="PTHR11309:SF35">
    <property type="entry name" value="PROTEIN SMOOTHENED"/>
    <property type="match status" value="1"/>
</dbReference>
<keyword evidence="8 18" id="KW-1133">Transmembrane helix</keyword>
<keyword evidence="4" id="KW-0217">Developmental protein</keyword>
<dbReference type="Pfam" id="PF01534">
    <property type="entry name" value="Frizzled"/>
    <property type="match status" value="1"/>
</dbReference>
<keyword evidence="13" id="KW-0325">Glycoprotein</keyword>
<dbReference type="SMART" id="SM01330">
    <property type="entry name" value="Frizzled"/>
    <property type="match status" value="1"/>
</dbReference>
<dbReference type="GO" id="GO:0004930">
    <property type="term" value="F:G protein-coupled receptor activity"/>
    <property type="evidence" value="ECO:0007669"/>
    <property type="project" value="UniProtKB-KW"/>
</dbReference>
<keyword evidence="7 19" id="KW-0732">Signal</keyword>
<keyword evidence="10 18" id="KW-0472">Membrane</keyword>
<reference evidence="22" key="1">
    <citation type="submission" date="2021-12" db="EMBL/GenBank/DDBJ databases">
        <authorList>
            <person name="Martin H S."/>
        </authorList>
    </citation>
    <scope>NUCLEOTIDE SEQUENCE</scope>
</reference>
<comment type="subcellular location">
    <subcellularLocation>
        <location evidence="2">Cell membrane</location>
        <topology evidence="2">Multi-pass membrane protein</topology>
    </subcellularLocation>
    <subcellularLocation>
        <location evidence="1">Cell projection</location>
        <location evidence="1">Cilium</location>
    </subcellularLocation>
</comment>
<evidence type="ECO:0000256" key="2">
    <source>
        <dbReference type="ARBA" id="ARBA00004651"/>
    </source>
</evidence>
<evidence type="ECO:0000259" key="20">
    <source>
        <dbReference type="SMART" id="SM00063"/>
    </source>
</evidence>
<evidence type="ECO:0000256" key="12">
    <source>
        <dbReference type="ARBA" id="ARBA00023170"/>
    </source>
</evidence>
<accession>A0A8J9UVN7</accession>
<evidence type="ECO:0000256" key="3">
    <source>
        <dbReference type="ARBA" id="ARBA00008077"/>
    </source>
</evidence>
<dbReference type="Gene3D" id="1.10.2000.10">
    <property type="entry name" value="Frizzled cysteine-rich domain"/>
    <property type="match status" value="1"/>
</dbReference>
<evidence type="ECO:0000256" key="15">
    <source>
        <dbReference type="ARBA" id="ARBA00023273"/>
    </source>
</evidence>
<dbReference type="Pfam" id="PF01392">
    <property type="entry name" value="Fz"/>
    <property type="match status" value="1"/>
</dbReference>
<sequence length="760" mass="85621">MNLAPWVYQLLTISVCWASQYDNGGDKNALTAAVSIENTTVRLEPIEGTPNYRLIRSEKGTQWFPEREIKLDSCVRRAQCEPLNKTTCLGVKLPYNTTSVRLTFYESQYKIQNQLELYRELINVPKCWAVIQPLLCATFMPNCERILGQDMVYLPSYEMCKITMEPCAILYNTSYFPSFLKCNATLFPPKCENAAREMKFNTTGKCLPPLIHTDKKLHFYEGISGCGLPCRDPLYTEDEHQQIHRLVAWGAGVCLALNLLTVATFLIDWRSANKYPALVIFYINVCFAVASMGWLVQFGVGSRDDIVCSKDGTRRQGEPSAEENLSCVVVFVLVYYFMMAACVWFVIFTYAWHMSFRALGKIQDRIDKKAAYFHLVAWSLPLILTITTMAFGEVDGNSVTGVCFVGYVNHPMRAGLLLAPLSVVLLLGGYFLLRGVFSLIAVRVSSKDVISPRAANKIRQTITRCSLTAALVAIFICVTFACHVYEFRNADAWKEAFKKNIICRLEGLKEGSGRECGAGARPSVSVLQLRLLCCFAAGALMASWTWTPAAAAAWRRYMAKKCGCSVEADMTRRARKHELIARAYKRRNEFITRGRLSISLGGSRQDPVAFCLDHTSPVDYPDDGKHESACYRSAELSSSWAANLPRFVRRRDALVLPAHAHDLSSTPDRRNSQDSQISISLRHVSVESRRNSLDSQLSVKIAEMKTKVGRRRTKHSKAKRKRASRKESTPSIESQISRYWLQAVAANNDPSREEVKFSFD</sequence>
<protein>
    <recommendedName>
        <fullName evidence="16">Protein smoothened</fullName>
    </recommendedName>
</protein>
<dbReference type="OrthoDB" id="10064659at2759"/>
<keyword evidence="12" id="KW-0675">Receptor</keyword>
<dbReference type="Gene3D" id="1.20.1070.10">
    <property type="entry name" value="Rhodopsin 7-helix transmembrane proteins"/>
    <property type="match status" value="1"/>
</dbReference>
<gene>
    <name evidence="22" type="ORF">BINO364_LOCUS11288</name>
</gene>
<dbReference type="GO" id="GO:0005113">
    <property type="term" value="F:patched binding"/>
    <property type="evidence" value="ECO:0007669"/>
    <property type="project" value="TreeGrafter"/>
</dbReference>
<feature type="region of interest" description="Disordered" evidence="17">
    <location>
        <begin position="706"/>
        <end position="733"/>
    </location>
</feature>
<feature type="transmembrane region" description="Helical" evidence="18">
    <location>
        <begin position="328"/>
        <end position="352"/>
    </location>
</feature>
<evidence type="ECO:0000256" key="19">
    <source>
        <dbReference type="SAM" id="SignalP"/>
    </source>
</evidence>
<dbReference type="FunFam" id="1.20.1070.10:FF:000068">
    <property type="entry name" value="Smoothened, frizzled class receptor"/>
    <property type="match status" value="1"/>
</dbReference>
<evidence type="ECO:0000313" key="23">
    <source>
        <dbReference type="Proteomes" id="UP000838878"/>
    </source>
</evidence>
<keyword evidence="23" id="KW-1185">Reference proteome</keyword>
<feature type="compositionally biased region" description="Basic residues" evidence="17">
    <location>
        <begin position="707"/>
        <end position="724"/>
    </location>
</feature>
<dbReference type="SUPFAM" id="SSF63501">
    <property type="entry name" value="Frizzled cysteine-rich domain"/>
    <property type="match status" value="1"/>
</dbReference>
<keyword evidence="6 18" id="KW-0812">Transmembrane</keyword>
<comment type="similarity">
    <text evidence="3">Belongs to the G-protein coupled receptor Fz/Smo family.</text>
</comment>
<feature type="transmembrane region" description="Helical" evidence="18">
    <location>
        <begin position="412"/>
        <end position="433"/>
    </location>
</feature>
<dbReference type="GO" id="GO:0007417">
    <property type="term" value="P:central nervous system development"/>
    <property type="evidence" value="ECO:0007669"/>
    <property type="project" value="TreeGrafter"/>
</dbReference>
<keyword evidence="9" id="KW-0297">G-protein coupled receptor</keyword>
<feature type="transmembrane region" description="Helical" evidence="18">
    <location>
        <begin position="372"/>
        <end position="392"/>
    </location>
</feature>
<evidence type="ECO:0000259" key="21">
    <source>
        <dbReference type="SMART" id="SM01330"/>
    </source>
</evidence>
<evidence type="ECO:0000256" key="7">
    <source>
        <dbReference type="ARBA" id="ARBA00022729"/>
    </source>
</evidence>
<dbReference type="Proteomes" id="UP000838878">
    <property type="component" value="Chromosome 5"/>
</dbReference>
<dbReference type="InterPro" id="IPR000539">
    <property type="entry name" value="Frizzled/Smoothened_7TM"/>
</dbReference>
<name>A0A8J9UVN7_9NEOP</name>
<evidence type="ECO:0000256" key="17">
    <source>
        <dbReference type="SAM" id="MobiDB-lite"/>
    </source>
</evidence>
<dbReference type="AlphaFoldDB" id="A0A8J9UVN7"/>
<feature type="signal peptide" evidence="19">
    <location>
        <begin position="1"/>
        <end position="18"/>
    </location>
</feature>
<feature type="chain" id="PRO_5035428706" description="Protein smoothened" evidence="19">
    <location>
        <begin position="19"/>
        <end position="760"/>
    </location>
</feature>
<evidence type="ECO:0000313" key="22">
    <source>
        <dbReference type="EMBL" id="CAH0725734.1"/>
    </source>
</evidence>
<evidence type="ECO:0000256" key="5">
    <source>
        <dbReference type="ARBA" id="ARBA00022475"/>
    </source>
</evidence>
<dbReference type="InterPro" id="IPR015526">
    <property type="entry name" value="Frizzled/SFRP"/>
</dbReference>
<evidence type="ECO:0000256" key="16">
    <source>
        <dbReference type="ARBA" id="ARBA00035037"/>
    </source>
</evidence>
<dbReference type="GO" id="GO:0030425">
    <property type="term" value="C:dendrite"/>
    <property type="evidence" value="ECO:0007669"/>
    <property type="project" value="TreeGrafter"/>
</dbReference>
<keyword evidence="15" id="KW-0966">Cell projection</keyword>
<keyword evidence="11" id="KW-1015">Disulfide bond</keyword>
<feature type="domain" description="FZ" evidence="20">
    <location>
        <begin position="79"/>
        <end position="196"/>
    </location>
</feature>
<dbReference type="GO" id="GO:0071679">
    <property type="term" value="P:commissural neuron axon guidance"/>
    <property type="evidence" value="ECO:0007669"/>
    <property type="project" value="TreeGrafter"/>
</dbReference>
<dbReference type="EMBL" id="OV170225">
    <property type="protein sequence ID" value="CAH0725734.1"/>
    <property type="molecule type" value="Genomic_DNA"/>
</dbReference>
<dbReference type="PANTHER" id="PTHR11309">
    <property type="entry name" value="FRIZZLED"/>
    <property type="match status" value="1"/>
</dbReference>
<feature type="transmembrane region" description="Helical" evidence="18">
    <location>
        <begin position="279"/>
        <end position="296"/>
    </location>
</feature>
<dbReference type="InterPro" id="IPR036790">
    <property type="entry name" value="Frizzled_dom_sf"/>
</dbReference>
<evidence type="ECO:0000256" key="11">
    <source>
        <dbReference type="ARBA" id="ARBA00023157"/>
    </source>
</evidence>
<dbReference type="PRINTS" id="PR00489">
    <property type="entry name" value="FRIZZLED"/>
</dbReference>
<evidence type="ECO:0000256" key="10">
    <source>
        <dbReference type="ARBA" id="ARBA00023136"/>
    </source>
</evidence>
<organism evidence="22 23">
    <name type="scientific">Brenthis ino</name>
    <name type="common">lesser marbled fritillary</name>
    <dbReference type="NCBI Taxonomy" id="405034"/>
    <lineage>
        <taxon>Eukaryota</taxon>
        <taxon>Metazoa</taxon>
        <taxon>Ecdysozoa</taxon>
        <taxon>Arthropoda</taxon>
        <taxon>Hexapoda</taxon>
        <taxon>Insecta</taxon>
        <taxon>Pterygota</taxon>
        <taxon>Neoptera</taxon>
        <taxon>Endopterygota</taxon>
        <taxon>Lepidoptera</taxon>
        <taxon>Glossata</taxon>
        <taxon>Ditrysia</taxon>
        <taxon>Papilionoidea</taxon>
        <taxon>Nymphalidae</taxon>
        <taxon>Heliconiinae</taxon>
        <taxon>Argynnini</taxon>
        <taxon>Brenthis</taxon>
    </lineage>
</organism>
<feature type="non-terminal residue" evidence="22">
    <location>
        <position position="760"/>
    </location>
</feature>
<feature type="transmembrane region" description="Helical" evidence="18">
    <location>
        <begin position="467"/>
        <end position="487"/>
    </location>
</feature>
<evidence type="ECO:0000256" key="13">
    <source>
        <dbReference type="ARBA" id="ARBA00023180"/>
    </source>
</evidence>
<feature type="transmembrane region" description="Helical" evidence="18">
    <location>
        <begin position="246"/>
        <end position="267"/>
    </location>
</feature>
<evidence type="ECO:0000256" key="4">
    <source>
        <dbReference type="ARBA" id="ARBA00022473"/>
    </source>
</evidence>
<evidence type="ECO:0000256" key="9">
    <source>
        <dbReference type="ARBA" id="ARBA00023040"/>
    </source>
</evidence>
<dbReference type="GO" id="GO:0005929">
    <property type="term" value="C:cilium"/>
    <property type="evidence" value="ECO:0007669"/>
    <property type="project" value="UniProtKB-SubCell"/>
</dbReference>
<evidence type="ECO:0000256" key="18">
    <source>
        <dbReference type="SAM" id="Phobius"/>
    </source>
</evidence>
<dbReference type="GO" id="GO:0005886">
    <property type="term" value="C:plasma membrane"/>
    <property type="evidence" value="ECO:0007669"/>
    <property type="project" value="UniProtKB-SubCell"/>
</dbReference>